<reference evidence="1 2" key="1">
    <citation type="submission" date="2019-06" db="EMBL/GenBank/DDBJ databases">
        <title>Whole genome shotgun sequence of Acetobacter peroxydans NBRC 13755.</title>
        <authorList>
            <person name="Hosoyama A."/>
            <person name="Uohara A."/>
            <person name="Ohji S."/>
            <person name="Ichikawa N."/>
        </authorList>
    </citation>
    <scope>NUCLEOTIDE SEQUENCE [LARGE SCALE GENOMIC DNA]</scope>
    <source>
        <strain evidence="1 2">NBRC 13755</strain>
    </source>
</reference>
<dbReference type="EMBL" id="BJMV01000001">
    <property type="protein sequence ID" value="GEB84422.1"/>
    <property type="molecule type" value="Genomic_DNA"/>
</dbReference>
<protein>
    <recommendedName>
        <fullName evidence="3">Acetyltransferase</fullName>
    </recommendedName>
</protein>
<dbReference type="PANTHER" id="PTHR23416">
    <property type="entry name" value="SIALIC ACID SYNTHASE-RELATED"/>
    <property type="match status" value="1"/>
</dbReference>
<gene>
    <name evidence="1" type="ORF">APE01nite_02190</name>
</gene>
<proteinExistence type="predicted"/>
<dbReference type="InterPro" id="IPR051159">
    <property type="entry name" value="Hexapeptide_acetyltransf"/>
</dbReference>
<dbReference type="InterPro" id="IPR001451">
    <property type="entry name" value="Hexapep"/>
</dbReference>
<organism evidence="1 2">
    <name type="scientific">Acetobacter peroxydans</name>
    <dbReference type="NCBI Taxonomy" id="104098"/>
    <lineage>
        <taxon>Bacteria</taxon>
        <taxon>Pseudomonadati</taxon>
        <taxon>Pseudomonadota</taxon>
        <taxon>Alphaproteobacteria</taxon>
        <taxon>Acetobacterales</taxon>
        <taxon>Acetobacteraceae</taxon>
        <taxon>Acetobacter</taxon>
    </lineage>
</organism>
<dbReference type="SUPFAM" id="SSF51161">
    <property type="entry name" value="Trimeric LpxA-like enzymes"/>
    <property type="match status" value="1"/>
</dbReference>
<comment type="caution">
    <text evidence="1">The sequence shown here is derived from an EMBL/GenBank/DDBJ whole genome shotgun (WGS) entry which is preliminary data.</text>
</comment>
<name>A0A4Y3TRK4_9PROT</name>
<dbReference type="Pfam" id="PF00132">
    <property type="entry name" value="Hexapep"/>
    <property type="match status" value="1"/>
</dbReference>
<dbReference type="CDD" id="cd04647">
    <property type="entry name" value="LbH_MAT_like"/>
    <property type="match status" value="1"/>
</dbReference>
<dbReference type="Proteomes" id="UP000317730">
    <property type="component" value="Unassembled WGS sequence"/>
</dbReference>
<accession>A0A4Y3TRK4</accession>
<dbReference type="InterPro" id="IPR011004">
    <property type="entry name" value="Trimer_LpxA-like_sf"/>
</dbReference>
<dbReference type="PANTHER" id="PTHR23416:SF78">
    <property type="entry name" value="LIPOPOLYSACCHARIDE BIOSYNTHESIS O-ACETYL TRANSFERASE WBBJ-RELATED"/>
    <property type="match status" value="1"/>
</dbReference>
<sequence length="241" mass="26704">MDYENVLIIIEDDGRESILPLEDGSVDGMKIDVIGKNNKVRITRRQKFVGCQLNIHGDRNTLDIEASLKPIHHSLFHFSPTGNDRVIKIGSGFSGIGHFRVVEDNSYIHLGNDCMFSWDVTVMASDYHTIYDKTGQVLNKAAGGVTLGNNIWVGCKSTILKNTQIGNGSIVGACSVVTRQFKEENCILAGNPAKIVKRDIRWSRASPDKAPTIAALETPDIEKETPKKWRIFLQKIGIIKA</sequence>
<dbReference type="OrthoDB" id="9815592at2"/>
<evidence type="ECO:0008006" key="3">
    <source>
        <dbReference type="Google" id="ProtNLM"/>
    </source>
</evidence>
<keyword evidence="2" id="KW-1185">Reference proteome</keyword>
<evidence type="ECO:0000313" key="1">
    <source>
        <dbReference type="EMBL" id="GEB84422.1"/>
    </source>
</evidence>
<dbReference type="AlphaFoldDB" id="A0A4Y3TRK4"/>
<dbReference type="RefSeq" id="WP_141374368.1">
    <property type="nucleotide sequence ID" value="NZ_BAPL01000017.1"/>
</dbReference>
<dbReference type="Gene3D" id="2.160.10.10">
    <property type="entry name" value="Hexapeptide repeat proteins"/>
    <property type="match status" value="1"/>
</dbReference>
<evidence type="ECO:0000313" key="2">
    <source>
        <dbReference type="Proteomes" id="UP000317730"/>
    </source>
</evidence>